<protein>
    <submittedName>
        <fullName evidence="2">Uncharacterized protein</fullName>
    </submittedName>
</protein>
<organism evidence="2 3">
    <name type="scientific">Dendrothele bispora (strain CBS 962.96)</name>
    <dbReference type="NCBI Taxonomy" id="1314807"/>
    <lineage>
        <taxon>Eukaryota</taxon>
        <taxon>Fungi</taxon>
        <taxon>Dikarya</taxon>
        <taxon>Basidiomycota</taxon>
        <taxon>Agaricomycotina</taxon>
        <taxon>Agaricomycetes</taxon>
        <taxon>Agaricomycetidae</taxon>
        <taxon>Agaricales</taxon>
        <taxon>Agaricales incertae sedis</taxon>
        <taxon>Dendrothele</taxon>
    </lineage>
</organism>
<feature type="transmembrane region" description="Helical" evidence="1">
    <location>
        <begin position="119"/>
        <end position="140"/>
    </location>
</feature>
<accession>A0A4S8L8C5</accession>
<evidence type="ECO:0000256" key="1">
    <source>
        <dbReference type="SAM" id="Phobius"/>
    </source>
</evidence>
<dbReference type="EMBL" id="ML179579">
    <property type="protein sequence ID" value="THU84800.1"/>
    <property type="molecule type" value="Genomic_DNA"/>
</dbReference>
<dbReference type="Proteomes" id="UP000297245">
    <property type="component" value="Unassembled WGS sequence"/>
</dbReference>
<gene>
    <name evidence="2" type="ORF">K435DRAFT_397968</name>
</gene>
<keyword evidence="1" id="KW-0812">Transmembrane</keyword>
<dbReference type="AlphaFoldDB" id="A0A4S8L8C5"/>
<keyword evidence="3" id="KW-1185">Reference proteome</keyword>
<proteinExistence type="predicted"/>
<name>A0A4S8L8C5_DENBC</name>
<sequence length="145" mass="16614">MWLSVITFPFAFSSFRWLNSKATYGSINVDPGRVPSQVEVTNLILYKYVNPSILSSSFSESIRFTMTMLICLCINLFVGASALSQRLWLSQEYHSCRETRSSRGDFQDKLRRRRSSISFYHFLQILAVLLLVGSACDSFLNFLEA</sequence>
<evidence type="ECO:0000313" key="2">
    <source>
        <dbReference type="EMBL" id="THU84800.1"/>
    </source>
</evidence>
<dbReference type="OrthoDB" id="10424008at2759"/>
<keyword evidence="1" id="KW-0472">Membrane</keyword>
<keyword evidence="1" id="KW-1133">Transmembrane helix</keyword>
<reference evidence="2 3" key="1">
    <citation type="journal article" date="2019" name="Nat. Ecol. Evol.">
        <title>Megaphylogeny resolves global patterns of mushroom evolution.</title>
        <authorList>
            <person name="Varga T."/>
            <person name="Krizsan K."/>
            <person name="Foldi C."/>
            <person name="Dima B."/>
            <person name="Sanchez-Garcia M."/>
            <person name="Sanchez-Ramirez S."/>
            <person name="Szollosi G.J."/>
            <person name="Szarkandi J.G."/>
            <person name="Papp V."/>
            <person name="Albert L."/>
            <person name="Andreopoulos W."/>
            <person name="Angelini C."/>
            <person name="Antonin V."/>
            <person name="Barry K.W."/>
            <person name="Bougher N.L."/>
            <person name="Buchanan P."/>
            <person name="Buyck B."/>
            <person name="Bense V."/>
            <person name="Catcheside P."/>
            <person name="Chovatia M."/>
            <person name="Cooper J."/>
            <person name="Damon W."/>
            <person name="Desjardin D."/>
            <person name="Finy P."/>
            <person name="Geml J."/>
            <person name="Haridas S."/>
            <person name="Hughes K."/>
            <person name="Justo A."/>
            <person name="Karasinski D."/>
            <person name="Kautmanova I."/>
            <person name="Kiss B."/>
            <person name="Kocsube S."/>
            <person name="Kotiranta H."/>
            <person name="LaButti K.M."/>
            <person name="Lechner B.E."/>
            <person name="Liimatainen K."/>
            <person name="Lipzen A."/>
            <person name="Lukacs Z."/>
            <person name="Mihaltcheva S."/>
            <person name="Morgado L.N."/>
            <person name="Niskanen T."/>
            <person name="Noordeloos M.E."/>
            <person name="Ohm R.A."/>
            <person name="Ortiz-Santana B."/>
            <person name="Ovrebo C."/>
            <person name="Racz N."/>
            <person name="Riley R."/>
            <person name="Savchenko A."/>
            <person name="Shiryaev A."/>
            <person name="Soop K."/>
            <person name="Spirin V."/>
            <person name="Szebenyi C."/>
            <person name="Tomsovsky M."/>
            <person name="Tulloss R.E."/>
            <person name="Uehling J."/>
            <person name="Grigoriev I.V."/>
            <person name="Vagvolgyi C."/>
            <person name="Papp T."/>
            <person name="Martin F.M."/>
            <person name="Miettinen O."/>
            <person name="Hibbett D.S."/>
            <person name="Nagy L.G."/>
        </authorList>
    </citation>
    <scope>NUCLEOTIDE SEQUENCE [LARGE SCALE GENOMIC DNA]</scope>
    <source>
        <strain evidence="2 3">CBS 962.96</strain>
    </source>
</reference>
<evidence type="ECO:0000313" key="3">
    <source>
        <dbReference type="Proteomes" id="UP000297245"/>
    </source>
</evidence>
<feature type="transmembrane region" description="Helical" evidence="1">
    <location>
        <begin position="62"/>
        <end position="83"/>
    </location>
</feature>